<organism evidence="2">
    <name type="scientific">marine metagenome</name>
    <dbReference type="NCBI Taxonomy" id="408172"/>
    <lineage>
        <taxon>unclassified sequences</taxon>
        <taxon>metagenomes</taxon>
        <taxon>ecological metagenomes</taxon>
    </lineage>
</organism>
<accession>A0A382RD77</accession>
<dbReference type="InterPro" id="IPR016024">
    <property type="entry name" value="ARM-type_fold"/>
</dbReference>
<dbReference type="Gene3D" id="1.25.10.10">
    <property type="entry name" value="Leucine-rich Repeat Variant"/>
    <property type="match status" value="1"/>
</dbReference>
<dbReference type="AlphaFoldDB" id="A0A382RD77"/>
<dbReference type="Pfam" id="PF13646">
    <property type="entry name" value="HEAT_2"/>
    <property type="match status" value="1"/>
</dbReference>
<name>A0A382RD77_9ZZZZ</name>
<reference evidence="2" key="1">
    <citation type="submission" date="2018-05" db="EMBL/GenBank/DDBJ databases">
        <authorList>
            <person name="Lanie J.A."/>
            <person name="Ng W.-L."/>
            <person name="Kazmierczak K.M."/>
            <person name="Andrzejewski T.M."/>
            <person name="Davidsen T.M."/>
            <person name="Wayne K.J."/>
            <person name="Tettelin H."/>
            <person name="Glass J.I."/>
            <person name="Rusch D."/>
            <person name="Podicherti R."/>
            <person name="Tsui H.-C.T."/>
            <person name="Winkler M.E."/>
        </authorList>
    </citation>
    <scope>NUCLEOTIDE SEQUENCE</scope>
</reference>
<proteinExistence type="predicted"/>
<protein>
    <recommendedName>
        <fullName evidence="1">SAP domain-containing protein</fullName>
    </recommendedName>
</protein>
<dbReference type="SMART" id="SM00513">
    <property type="entry name" value="SAP"/>
    <property type="match status" value="1"/>
</dbReference>
<dbReference type="PROSITE" id="PS50800">
    <property type="entry name" value="SAP"/>
    <property type="match status" value="1"/>
</dbReference>
<dbReference type="Pfam" id="PF02037">
    <property type="entry name" value="SAP"/>
    <property type="match status" value="1"/>
</dbReference>
<evidence type="ECO:0000313" key="2">
    <source>
        <dbReference type="EMBL" id="SVC95182.1"/>
    </source>
</evidence>
<feature type="domain" description="SAP" evidence="1">
    <location>
        <begin position="74"/>
        <end position="108"/>
    </location>
</feature>
<feature type="non-terminal residue" evidence="2">
    <location>
        <position position="253"/>
    </location>
</feature>
<dbReference type="InterPro" id="IPR003034">
    <property type="entry name" value="SAP_dom"/>
</dbReference>
<evidence type="ECO:0000259" key="1">
    <source>
        <dbReference type="PROSITE" id="PS50800"/>
    </source>
</evidence>
<sequence>MEVLSKYGDLRAVNPLIKILKNKNSKIRKDAVKILVELQDVRAIEPLIKELGIEDLEVSKAAVKALEDYDRKSVEQMSVKELKAEMKNNGLKPSGKKSELISKLNEELRYQRQIYFKNIRAIENVLPSGRHEWNRNDKKIYLNNISFRVQDMYGIMSWDPDDDHPFYEMSANEAFRFTDFNTIIDALSDIDDVQVVRILMRLFSDIELYDQDGNPWKIDSGSSQKGDYDPVTEALEPVIDAATEVLKNITDAR</sequence>
<dbReference type="SUPFAM" id="SSF68906">
    <property type="entry name" value="SAP domain"/>
    <property type="match status" value="1"/>
</dbReference>
<dbReference type="SUPFAM" id="SSF48371">
    <property type="entry name" value="ARM repeat"/>
    <property type="match status" value="1"/>
</dbReference>
<dbReference type="EMBL" id="UINC01120596">
    <property type="protein sequence ID" value="SVC95182.1"/>
    <property type="molecule type" value="Genomic_DNA"/>
</dbReference>
<gene>
    <name evidence="2" type="ORF">METZ01_LOCUS348036</name>
</gene>
<dbReference type="Gene3D" id="1.10.720.30">
    <property type="entry name" value="SAP domain"/>
    <property type="match status" value="1"/>
</dbReference>
<dbReference type="InterPro" id="IPR036361">
    <property type="entry name" value="SAP_dom_sf"/>
</dbReference>
<dbReference type="InterPro" id="IPR011989">
    <property type="entry name" value="ARM-like"/>
</dbReference>